<keyword evidence="3" id="KW-1185">Reference proteome</keyword>
<evidence type="ECO:0000313" key="3">
    <source>
        <dbReference type="Proteomes" id="UP000807504"/>
    </source>
</evidence>
<evidence type="ECO:0000313" key="2">
    <source>
        <dbReference type="EMBL" id="KAF8769916.1"/>
    </source>
</evidence>
<accession>A0A8T0EA59</accession>
<gene>
    <name evidence="2" type="ORF">HNY73_017508</name>
</gene>
<name>A0A8T0EA59_ARGBR</name>
<evidence type="ECO:0000256" key="1">
    <source>
        <dbReference type="SAM" id="MobiDB-lite"/>
    </source>
</evidence>
<organism evidence="2 3">
    <name type="scientific">Argiope bruennichi</name>
    <name type="common">Wasp spider</name>
    <name type="synonym">Aranea bruennichi</name>
    <dbReference type="NCBI Taxonomy" id="94029"/>
    <lineage>
        <taxon>Eukaryota</taxon>
        <taxon>Metazoa</taxon>
        <taxon>Ecdysozoa</taxon>
        <taxon>Arthropoda</taxon>
        <taxon>Chelicerata</taxon>
        <taxon>Arachnida</taxon>
        <taxon>Araneae</taxon>
        <taxon>Araneomorphae</taxon>
        <taxon>Entelegynae</taxon>
        <taxon>Araneoidea</taxon>
        <taxon>Araneidae</taxon>
        <taxon>Argiope</taxon>
    </lineage>
</organism>
<protein>
    <submittedName>
        <fullName evidence="2">Uncharacterized protein</fullName>
    </submittedName>
</protein>
<sequence length="68" mass="7293">MFVGGISQKAETRQGQPIELNEARREEGQGGGGSPPTFASEQQVSTVLGKCGSVWVVRKFLPTSNSER</sequence>
<proteinExistence type="predicted"/>
<dbReference type="AlphaFoldDB" id="A0A8T0EA59"/>
<comment type="caution">
    <text evidence="2">The sequence shown here is derived from an EMBL/GenBank/DDBJ whole genome shotgun (WGS) entry which is preliminary data.</text>
</comment>
<dbReference type="EMBL" id="JABXBU010002228">
    <property type="protein sequence ID" value="KAF8769916.1"/>
    <property type="molecule type" value="Genomic_DNA"/>
</dbReference>
<reference evidence="2" key="1">
    <citation type="journal article" date="2020" name="bioRxiv">
        <title>Chromosome-level reference genome of the European wasp spider Argiope bruennichi: a resource for studies on range expansion and evolutionary adaptation.</title>
        <authorList>
            <person name="Sheffer M.M."/>
            <person name="Hoppe A."/>
            <person name="Krehenwinkel H."/>
            <person name="Uhl G."/>
            <person name="Kuss A.W."/>
            <person name="Jensen L."/>
            <person name="Jensen C."/>
            <person name="Gillespie R.G."/>
            <person name="Hoff K.J."/>
            <person name="Prost S."/>
        </authorList>
    </citation>
    <scope>NUCLEOTIDE SEQUENCE</scope>
</reference>
<reference evidence="2" key="2">
    <citation type="submission" date="2020-06" db="EMBL/GenBank/DDBJ databases">
        <authorList>
            <person name="Sheffer M."/>
        </authorList>
    </citation>
    <scope>NUCLEOTIDE SEQUENCE</scope>
</reference>
<dbReference type="Proteomes" id="UP000807504">
    <property type="component" value="Unassembled WGS sequence"/>
</dbReference>
<feature type="region of interest" description="Disordered" evidence="1">
    <location>
        <begin position="1"/>
        <end position="43"/>
    </location>
</feature>